<proteinExistence type="predicted"/>
<protein>
    <submittedName>
        <fullName evidence="2">Uncharacterized protein</fullName>
    </submittedName>
</protein>
<dbReference type="EMBL" id="CADCWL010000255">
    <property type="protein sequence ID" value="CAA9585939.1"/>
    <property type="molecule type" value="Genomic_DNA"/>
</dbReference>
<evidence type="ECO:0000313" key="2">
    <source>
        <dbReference type="EMBL" id="CAA9585939.1"/>
    </source>
</evidence>
<gene>
    <name evidence="2" type="ORF">AVDCRST_MAG19-4645</name>
</gene>
<evidence type="ECO:0000256" key="1">
    <source>
        <dbReference type="SAM" id="MobiDB-lite"/>
    </source>
</evidence>
<reference evidence="2" key="1">
    <citation type="submission" date="2020-02" db="EMBL/GenBank/DDBJ databases">
        <authorList>
            <person name="Meier V. D."/>
        </authorList>
    </citation>
    <scope>NUCLEOTIDE SEQUENCE</scope>
    <source>
        <strain evidence="2">AVDCRST_MAG19</strain>
    </source>
</reference>
<accession>A0A6J4VV93</accession>
<name>A0A6J4VV93_9BACT</name>
<feature type="compositionally biased region" description="Basic and acidic residues" evidence="1">
    <location>
        <begin position="16"/>
        <end position="30"/>
    </location>
</feature>
<dbReference type="AlphaFoldDB" id="A0A6J4VV93"/>
<sequence length="82" mass="8550">MRQVAATGGEGPGPSRGERGEPPAPEKERTAIGQPLADLVPPNATSVVARAAPEAECRTTTTAEVERDVREWIGFAPDEGLA</sequence>
<organism evidence="2">
    <name type="scientific">uncultured Thermomicrobiales bacterium</name>
    <dbReference type="NCBI Taxonomy" id="1645740"/>
    <lineage>
        <taxon>Bacteria</taxon>
        <taxon>Pseudomonadati</taxon>
        <taxon>Thermomicrobiota</taxon>
        <taxon>Thermomicrobia</taxon>
        <taxon>Thermomicrobiales</taxon>
        <taxon>environmental samples</taxon>
    </lineage>
</organism>
<feature type="region of interest" description="Disordered" evidence="1">
    <location>
        <begin position="1"/>
        <end position="41"/>
    </location>
</feature>